<dbReference type="Pfam" id="PF01297">
    <property type="entry name" value="ZnuA"/>
    <property type="match status" value="1"/>
</dbReference>
<gene>
    <name evidence="8" type="ORF">JD292_07615</name>
</gene>
<evidence type="ECO:0000256" key="3">
    <source>
        <dbReference type="ARBA" id="ARBA00022723"/>
    </source>
</evidence>
<feature type="signal peptide" evidence="7">
    <location>
        <begin position="1"/>
        <end position="36"/>
    </location>
</feature>
<feature type="region of interest" description="Disordered" evidence="6">
    <location>
        <begin position="139"/>
        <end position="224"/>
    </location>
</feature>
<dbReference type="PROSITE" id="PS51257">
    <property type="entry name" value="PROKAR_LIPOPROTEIN"/>
    <property type="match status" value="1"/>
</dbReference>
<dbReference type="InterPro" id="IPR050492">
    <property type="entry name" value="Bact_metal-bind_prot9"/>
</dbReference>
<dbReference type="SUPFAM" id="SSF53807">
    <property type="entry name" value="Helical backbone' metal receptor"/>
    <property type="match status" value="1"/>
</dbReference>
<dbReference type="GO" id="GO:0030313">
    <property type="term" value="C:cell envelope"/>
    <property type="evidence" value="ECO:0007669"/>
    <property type="project" value="UniProtKB-SubCell"/>
</dbReference>
<dbReference type="EMBL" id="JAEHOI010000006">
    <property type="protein sequence ID" value="MBK0421941.1"/>
    <property type="molecule type" value="Genomic_DNA"/>
</dbReference>
<dbReference type="GO" id="GO:0030001">
    <property type="term" value="P:metal ion transport"/>
    <property type="evidence" value="ECO:0007669"/>
    <property type="project" value="InterPro"/>
</dbReference>
<dbReference type="RefSeq" id="WP_200132141.1">
    <property type="nucleotide sequence ID" value="NZ_JAEHOI010000006.1"/>
</dbReference>
<dbReference type="PANTHER" id="PTHR42953">
    <property type="entry name" value="HIGH-AFFINITY ZINC UPTAKE SYSTEM PROTEIN ZNUA-RELATED"/>
    <property type="match status" value="1"/>
</dbReference>
<dbReference type="InterPro" id="IPR006129">
    <property type="entry name" value="AdhesinB"/>
</dbReference>
<evidence type="ECO:0000256" key="5">
    <source>
        <dbReference type="RuleBase" id="RU003512"/>
    </source>
</evidence>
<reference evidence="8" key="1">
    <citation type="submission" date="2020-12" db="EMBL/GenBank/DDBJ databases">
        <title>Leucobacter sp. CAS2, isolated from Chromium sludge.</title>
        <authorList>
            <person name="Xu Z."/>
        </authorList>
    </citation>
    <scope>NUCLEOTIDE SEQUENCE</scope>
    <source>
        <strain evidence="8">CSA2</strain>
    </source>
</reference>
<comment type="caution">
    <text evidence="8">The sequence shown here is derived from an EMBL/GenBank/DDBJ whole genome shotgun (WGS) entry which is preliminary data.</text>
</comment>
<comment type="similarity">
    <text evidence="5">Belongs to the bacterial solute-binding protein 9 family.</text>
</comment>
<dbReference type="Gene3D" id="3.40.50.1980">
    <property type="entry name" value="Nitrogenase molybdenum iron protein domain"/>
    <property type="match status" value="2"/>
</dbReference>
<dbReference type="Proteomes" id="UP000618733">
    <property type="component" value="Unassembled WGS sequence"/>
</dbReference>
<accession>A0A934UXS6</accession>
<dbReference type="PRINTS" id="PR00691">
    <property type="entry name" value="ADHESINB"/>
</dbReference>
<evidence type="ECO:0000256" key="1">
    <source>
        <dbReference type="ARBA" id="ARBA00004196"/>
    </source>
</evidence>
<evidence type="ECO:0000313" key="8">
    <source>
        <dbReference type="EMBL" id="MBK0421941.1"/>
    </source>
</evidence>
<dbReference type="InterPro" id="IPR006127">
    <property type="entry name" value="ZnuA-like"/>
</dbReference>
<organism evidence="8 9">
    <name type="scientific">Leucobacter edaphi</name>
    <dbReference type="NCBI Taxonomy" id="2796472"/>
    <lineage>
        <taxon>Bacteria</taxon>
        <taxon>Bacillati</taxon>
        <taxon>Actinomycetota</taxon>
        <taxon>Actinomycetes</taxon>
        <taxon>Micrococcales</taxon>
        <taxon>Microbacteriaceae</taxon>
        <taxon>Leucobacter</taxon>
    </lineage>
</organism>
<sequence>MHPNSRKTTPLRLAGAVGALAATLLLASCSGGPAGASDGPEGKLKVVATTTQLQDFAAEVGGDDIELTGLLQPGASAHHFDPSPADLLALSKADVLVVNGANLEAFVDSAVQASGFSGKIVTAADGVDLEAAKEITKESGAAGGDGHDHSHAGEGAGGDAHAHAEGETHAEGDAHAHAEGETHAHAEGETHAHGAEESHSHEGEGGAEAGHSHDHGDLNPHIWTSPKLAEGMVNEVAYGFEQADPKHKAEYQERAKAYTERLHALDEWTAAQFARVPAAERVLVSGHNSMTYYLHDYGIEFAGSILPSFEDNAEPSAADVDALVAKIKEKHVKAVFVESSMSPKLAQTIAKEAGVKVVDAETLYADSLGKPGTESGTYIGATISNTQTILDAWGAKTDKVPDTIN</sequence>
<evidence type="ECO:0000256" key="6">
    <source>
        <dbReference type="SAM" id="MobiDB-lite"/>
    </source>
</evidence>
<evidence type="ECO:0000313" key="9">
    <source>
        <dbReference type="Proteomes" id="UP000618733"/>
    </source>
</evidence>
<name>A0A934UXS6_9MICO</name>
<dbReference type="GO" id="GO:0007155">
    <property type="term" value="P:cell adhesion"/>
    <property type="evidence" value="ECO:0007669"/>
    <property type="project" value="InterPro"/>
</dbReference>
<keyword evidence="3" id="KW-0479">Metal-binding</keyword>
<feature type="chain" id="PRO_5037439266" evidence="7">
    <location>
        <begin position="37"/>
        <end position="405"/>
    </location>
</feature>
<comment type="subcellular location">
    <subcellularLocation>
        <location evidence="1">Cell envelope</location>
    </subcellularLocation>
</comment>
<evidence type="ECO:0000256" key="7">
    <source>
        <dbReference type="SAM" id="SignalP"/>
    </source>
</evidence>
<proteinExistence type="inferred from homology"/>
<dbReference type="GO" id="GO:0046872">
    <property type="term" value="F:metal ion binding"/>
    <property type="evidence" value="ECO:0007669"/>
    <property type="project" value="UniProtKB-KW"/>
</dbReference>
<evidence type="ECO:0000256" key="4">
    <source>
        <dbReference type="ARBA" id="ARBA00022729"/>
    </source>
</evidence>
<dbReference type="AlphaFoldDB" id="A0A934UXS6"/>
<dbReference type="InterPro" id="IPR006128">
    <property type="entry name" value="Lipoprotein_PsaA-like"/>
</dbReference>
<protein>
    <submittedName>
        <fullName evidence="8">Zinc ABC transporter substrate-binding protein</fullName>
    </submittedName>
</protein>
<dbReference type="PRINTS" id="PR00690">
    <property type="entry name" value="ADHESNFAMILY"/>
</dbReference>
<keyword evidence="9" id="KW-1185">Reference proteome</keyword>
<keyword evidence="4 7" id="KW-0732">Signal</keyword>
<feature type="compositionally biased region" description="Basic and acidic residues" evidence="6">
    <location>
        <begin position="160"/>
        <end position="218"/>
    </location>
</feature>
<keyword evidence="2 5" id="KW-0813">Transport</keyword>
<evidence type="ECO:0000256" key="2">
    <source>
        <dbReference type="ARBA" id="ARBA00022448"/>
    </source>
</evidence>
<dbReference type="PANTHER" id="PTHR42953:SF1">
    <property type="entry name" value="METAL-BINDING PROTEIN HI_0362-RELATED"/>
    <property type="match status" value="1"/>
</dbReference>